<dbReference type="InParanoid" id="D6Z0A5"/>
<dbReference type="FunCoup" id="D6Z0A5">
    <property type="interactions" value="482"/>
</dbReference>
<sequence length="149" mass="17150">MGCLAVDKRLADFEDICREKGLKITHQRLEIYRELLSATDHPSVEAVFQRVRQRIPTISIDTVYRTLAMLEQSGMIHRIQTMEGLARYESECGLHHHLICNKCHEVVDFTWELFDSLEPPPAVKSWGVSQGKNIVITGVCQQCLEREQK</sequence>
<feature type="binding site" evidence="7">
    <location>
        <position position="140"/>
    </location>
    <ligand>
        <name>Zn(2+)</name>
        <dbReference type="ChEBI" id="CHEBI:29105"/>
    </ligand>
</feature>
<keyword evidence="4" id="KW-0805">Transcription regulation</keyword>
<dbReference type="InterPro" id="IPR043135">
    <property type="entry name" value="Fur_C"/>
</dbReference>
<dbReference type="OrthoDB" id="8659436at2"/>
<protein>
    <submittedName>
        <fullName evidence="8">Ferric uptake regulator, Fur family</fullName>
    </submittedName>
</protein>
<evidence type="ECO:0000256" key="2">
    <source>
        <dbReference type="ARBA" id="ARBA00022491"/>
    </source>
</evidence>
<dbReference type="AlphaFoldDB" id="D6Z0A5"/>
<dbReference type="KEGG" id="dak:DaAHT2_2474"/>
<evidence type="ECO:0000256" key="5">
    <source>
        <dbReference type="ARBA" id="ARBA00023125"/>
    </source>
</evidence>
<dbReference type="Pfam" id="PF01475">
    <property type="entry name" value="FUR"/>
    <property type="match status" value="1"/>
</dbReference>
<dbReference type="Proteomes" id="UP000001508">
    <property type="component" value="Chromosome"/>
</dbReference>
<keyword evidence="9" id="KW-1185">Reference proteome</keyword>
<evidence type="ECO:0000313" key="9">
    <source>
        <dbReference type="Proteomes" id="UP000001508"/>
    </source>
</evidence>
<dbReference type="GO" id="GO:0045892">
    <property type="term" value="P:negative regulation of DNA-templated transcription"/>
    <property type="evidence" value="ECO:0007669"/>
    <property type="project" value="TreeGrafter"/>
</dbReference>
<organism evidence="8 9">
    <name type="scientific">Desulfurivibrio alkaliphilus (strain DSM 19089 / UNIQEM U267 / AHT2)</name>
    <dbReference type="NCBI Taxonomy" id="589865"/>
    <lineage>
        <taxon>Bacteria</taxon>
        <taxon>Pseudomonadati</taxon>
        <taxon>Thermodesulfobacteriota</taxon>
        <taxon>Desulfobulbia</taxon>
        <taxon>Desulfobulbales</taxon>
        <taxon>Desulfobulbaceae</taxon>
        <taxon>Desulfurivibrio</taxon>
    </lineage>
</organism>
<dbReference type="GO" id="GO:1900376">
    <property type="term" value="P:regulation of secondary metabolite biosynthetic process"/>
    <property type="evidence" value="ECO:0007669"/>
    <property type="project" value="TreeGrafter"/>
</dbReference>
<name>D6Z0A5_DESAT</name>
<evidence type="ECO:0000256" key="7">
    <source>
        <dbReference type="PIRSR" id="PIRSR602481-1"/>
    </source>
</evidence>
<comment type="similarity">
    <text evidence="1">Belongs to the Fur family.</text>
</comment>
<keyword evidence="5" id="KW-0238">DNA-binding</keyword>
<evidence type="ECO:0000256" key="1">
    <source>
        <dbReference type="ARBA" id="ARBA00007957"/>
    </source>
</evidence>
<dbReference type="SUPFAM" id="SSF46785">
    <property type="entry name" value="Winged helix' DNA-binding domain"/>
    <property type="match status" value="1"/>
</dbReference>
<keyword evidence="3 7" id="KW-0862">Zinc</keyword>
<dbReference type="InterPro" id="IPR036388">
    <property type="entry name" value="WH-like_DNA-bd_sf"/>
</dbReference>
<dbReference type="InterPro" id="IPR036390">
    <property type="entry name" value="WH_DNA-bd_sf"/>
</dbReference>
<dbReference type="PANTHER" id="PTHR33202">
    <property type="entry name" value="ZINC UPTAKE REGULATION PROTEIN"/>
    <property type="match status" value="1"/>
</dbReference>
<dbReference type="Gene3D" id="3.30.1490.190">
    <property type="match status" value="1"/>
</dbReference>
<accession>D6Z0A5</accession>
<dbReference type="GO" id="GO:0000976">
    <property type="term" value="F:transcription cis-regulatory region binding"/>
    <property type="evidence" value="ECO:0007669"/>
    <property type="project" value="TreeGrafter"/>
</dbReference>
<keyword evidence="6" id="KW-0804">Transcription</keyword>
<evidence type="ECO:0000256" key="6">
    <source>
        <dbReference type="ARBA" id="ARBA00023163"/>
    </source>
</evidence>
<dbReference type="STRING" id="589865.DaAHT2_2474"/>
<keyword evidence="2" id="KW-0678">Repressor</keyword>
<comment type="cofactor">
    <cofactor evidence="7">
        <name>Zn(2+)</name>
        <dbReference type="ChEBI" id="CHEBI:29105"/>
    </cofactor>
    <text evidence="7">Binds 1 zinc ion per subunit.</text>
</comment>
<feature type="binding site" evidence="7">
    <location>
        <position position="100"/>
    </location>
    <ligand>
        <name>Zn(2+)</name>
        <dbReference type="ChEBI" id="CHEBI:29105"/>
    </ligand>
</feature>
<feature type="binding site" evidence="7">
    <location>
        <position position="143"/>
    </location>
    <ligand>
        <name>Zn(2+)</name>
        <dbReference type="ChEBI" id="CHEBI:29105"/>
    </ligand>
</feature>
<feature type="binding site" evidence="7">
    <location>
        <position position="103"/>
    </location>
    <ligand>
        <name>Zn(2+)</name>
        <dbReference type="ChEBI" id="CHEBI:29105"/>
    </ligand>
</feature>
<dbReference type="PANTHER" id="PTHR33202:SF8">
    <property type="entry name" value="PEROXIDE-RESPONSIVE REPRESSOR PERR"/>
    <property type="match status" value="1"/>
</dbReference>
<dbReference type="GO" id="GO:0008270">
    <property type="term" value="F:zinc ion binding"/>
    <property type="evidence" value="ECO:0007669"/>
    <property type="project" value="TreeGrafter"/>
</dbReference>
<dbReference type="eggNOG" id="COG0735">
    <property type="taxonomic scope" value="Bacteria"/>
</dbReference>
<dbReference type="EMBL" id="CP001940">
    <property type="protein sequence ID" value="ADH87138.1"/>
    <property type="molecule type" value="Genomic_DNA"/>
</dbReference>
<dbReference type="Gene3D" id="1.10.10.10">
    <property type="entry name" value="Winged helix-like DNA-binding domain superfamily/Winged helix DNA-binding domain"/>
    <property type="match status" value="1"/>
</dbReference>
<gene>
    <name evidence="8" type="ordered locus">DaAHT2_2474</name>
</gene>
<dbReference type="GO" id="GO:0003700">
    <property type="term" value="F:DNA-binding transcription factor activity"/>
    <property type="evidence" value="ECO:0007669"/>
    <property type="project" value="InterPro"/>
</dbReference>
<dbReference type="HOGENOM" id="CLU_096072_4_2_7"/>
<dbReference type="CDD" id="cd07153">
    <property type="entry name" value="Fur_like"/>
    <property type="match status" value="1"/>
</dbReference>
<keyword evidence="7" id="KW-0479">Metal-binding</keyword>
<evidence type="ECO:0000256" key="3">
    <source>
        <dbReference type="ARBA" id="ARBA00022833"/>
    </source>
</evidence>
<dbReference type="InterPro" id="IPR002481">
    <property type="entry name" value="FUR"/>
</dbReference>
<proteinExistence type="inferred from homology"/>
<evidence type="ECO:0000256" key="4">
    <source>
        <dbReference type="ARBA" id="ARBA00023015"/>
    </source>
</evidence>
<reference evidence="9" key="1">
    <citation type="submission" date="2010-02" db="EMBL/GenBank/DDBJ databases">
        <title>Complete sequence of Desulfurivibrio alkaliphilus AHT2.</title>
        <authorList>
            <consortium name="US DOE Joint Genome Institute"/>
            <person name="Pitluck S."/>
            <person name="Chertkov O."/>
            <person name="Detter J.C."/>
            <person name="Han C."/>
            <person name="Tapia R."/>
            <person name="Larimer F."/>
            <person name="Land M."/>
            <person name="Hauser L."/>
            <person name="Kyrpides N."/>
            <person name="Mikhailova N."/>
            <person name="Sorokin D.Y."/>
            <person name="Muyzer G."/>
            <person name="Woyke T."/>
        </authorList>
    </citation>
    <scope>NUCLEOTIDE SEQUENCE [LARGE SCALE GENOMIC DNA]</scope>
    <source>
        <strain evidence="9">DSM 19089 / UNIQEM U267 / AHT2</strain>
    </source>
</reference>
<evidence type="ECO:0000313" key="8">
    <source>
        <dbReference type="EMBL" id="ADH87138.1"/>
    </source>
</evidence>